<feature type="domain" description="ABC transporter" evidence="12">
    <location>
        <begin position="1117"/>
        <end position="1349"/>
    </location>
</feature>
<evidence type="ECO:0000256" key="3">
    <source>
        <dbReference type="ARBA" id="ARBA00022448"/>
    </source>
</evidence>
<reference evidence="14" key="1">
    <citation type="submission" date="2022-07" db="EMBL/GenBank/DDBJ databases">
        <title>Phylogenomic reconstructions and comparative analyses of Kickxellomycotina fungi.</title>
        <authorList>
            <person name="Reynolds N.K."/>
            <person name="Stajich J.E."/>
            <person name="Barry K."/>
            <person name="Grigoriev I.V."/>
            <person name="Crous P."/>
            <person name="Smith M.E."/>
        </authorList>
    </citation>
    <scope>NUCLEOTIDE SEQUENCE</scope>
    <source>
        <strain evidence="14">NBRC 105414</strain>
    </source>
</reference>
<dbReference type="GO" id="GO:0005524">
    <property type="term" value="F:ATP binding"/>
    <property type="evidence" value="ECO:0007669"/>
    <property type="project" value="UniProtKB-KW"/>
</dbReference>
<dbReference type="InterPro" id="IPR036640">
    <property type="entry name" value="ABC1_TM_sf"/>
</dbReference>
<dbReference type="PANTHER" id="PTHR24223:SF456">
    <property type="entry name" value="MULTIDRUG RESISTANCE-ASSOCIATED PROTEIN LETHAL(2)03659"/>
    <property type="match status" value="1"/>
</dbReference>
<evidence type="ECO:0000259" key="13">
    <source>
        <dbReference type="PROSITE" id="PS50929"/>
    </source>
</evidence>
<evidence type="ECO:0000256" key="7">
    <source>
        <dbReference type="ARBA" id="ARBA00022989"/>
    </source>
</evidence>
<organism evidence="14 15">
    <name type="scientific">Coemansia javaensis</name>
    <dbReference type="NCBI Taxonomy" id="2761396"/>
    <lineage>
        <taxon>Eukaryota</taxon>
        <taxon>Fungi</taxon>
        <taxon>Fungi incertae sedis</taxon>
        <taxon>Zoopagomycota</taxon>
        <taxon>Kickxellomycotina</taxon>
        <taxon>Kickxellomycetes</taxon>
        <taxon>Kickxellales</taxon>
        <taxon>Kickxellaceae</taxon>
        <taxon>Coemansia</taxon>
    </lineage>
</organism>
<feature type="transmembrane region" description="Helical" evidence="11">
    <location>
        <begin position="824"/>
        <end position="849"/>
    </location>
</feature>
<dbReference type="SUPFAM" id="SSF90123">
    <property type="entry name" value="ABC transporter transmembrane region"/>
    <property type="match status" value="2"/>
</dbReference>
<sequence length="1401" mass="151118">MTASRPTPKTMAEAPPRVRRGGEPGRAAVRCSEDGASALWGRVSPGSHARGPHPRLAYVLYQLAPRHIACALVTRLVAELVPVLIPILVRMATVFAQHKRRAAERAGAAGPPSWQGYLLVLGMFAMLLVYSWSFQWFFFEIGKAAVIVRSALVSAIYRKSLVLSAQARARLTLGKMTNLISSDISQVERGITNAIVCITIPIQVVVSVVVLVYMIGPPSISGWGLIVASVPAQMWVARYLVALRSRAVEYTDKRIRATREALQGVKVVKAFAWEDSVLENVRRIRSKEVAEIARLNLARYALISLALHTPVFAAVITFAIVALTGSRLSNGPVFAAIGIFNAMSLPMSWLPVALTEAKNTLVPLRRIAEALLEDEVDPEPAPCPDPGVAVQITRGVFAWDRQDARSGHGQGDAHLQAYRFPQPSPLPIPPAAGDAAASSPFVLGELSIEIPRGCLVAVIGPVGSGKSSLASALVGEMSRVSGSILRSESLAYAPQVPWVMNATIRENILFGRPFDAQRYADVVEACALEADLASMPAGDQTEVGERGVTLSGGQKQRVSVARAAYSDSELLVLDDCLSAVDVKTSRTIFKHCIKGLLARKTRVLVTSSLDYLPSTDLVIAMDGGRIVECGAFLDLLVAGGTTASLYRSFIDGAEQVPDACEPYATDSSLHTATPIREVGDGSSCADRDVRNLRLSDAIFDSISACTDATSTKSSTSGAGSRHAWGRAAARSSGPAEKGPGPGASSGELGAEQAAAGALMSQEERPSGQISWPTYLAYIRAGGGYALLGGIVVCIAVSQGCRVAGDFWIRLWVRHRQDDPHRYIWVYALLGSLQLAWFALFALLLTASVYMASARLHARAFERVLRSPMSFFDTTPLGRILNRFTRDIDSVDLALCDFFRQFYQNIARSVGAFVTISLIVPVFLAPLVPLFVASCALVYFYLRTSVEIQRVAATSRSPLYAHYAETLQGLATIRAYAAHGRFVQRADRVLDDANRPHWYAVAVQSWVWLRVDYLSHALTLAICLIVIAQPSRWDAAAVGLMLVQATQMGSYATYAGRGWSELQNNMNAVERLDHYAAALPQEPSTGREQSDAAAAAATTAISVRTATRAWPERGTVIVRGLSMRYRPGLPLALDGVDMEMYSGERVGIVGRSGAGKSSIVAALFRFADPCGGKVFIDGIDTQTLPLARLRRAIGILPQDPVLFEGTLRTNLDPFGSFSDAELWASLRHACLHELAAQHPLGLDMPVSEGGESLSAGQRQLLCLARVLVRRPRILVLDEATASVDHETDAAIQRIVSSSDWGMTVVSIAHRLQTVIAYDRIYVIDGGRVIETGAPLSLLERHMQPAGESAGPDSAFYRMVCEMDDRTVAHMLARACGHQAELEQRGVGRDAESAQSSIGHVDL</sequence>
<dbReference type="CDD" id="cd18597">
    <property type="entry name" value="ABC_6TM_YOR1_D1_like"/>
    <property type="match status" value="1"/>
</dbReference>
<comment type="subcellular location">
    <subcellularLocation>
        <location evidence="1">Membrane</location>
        <topology evidence="1">Multi-pass membrane protein</topology>
    </subcellularLocation>
</comment>
<feature type="domain" description="ABC transporter" evidence="12">
    <location>
        <begin position="426"/>
        <end position="648"/>
    </location>
</feature>
<feature type="transmembrane region" description="Helical" evidence="11">
    <location>
        <begin position="300"/>
        <end position="321"/>
    </location>
</feature>
<dbReference type="Gene3D" id="1.20.1560.10">
    <property type="entry name" value="ABC transporter type 1, transmembrane domain"/>
    <property type="match status" value="2"/>
</dbReference>
<evidence type="ECO:0000256" key="10">
    <source>
        <dbReference type="SAM" id="MobiDB-lite"/>
    </source>
</evidence>
<evidence type="ECO:0000259" key="12">
    <source>
        <dbReference type="PROSITE" id="PS50893"/>
    </source>
</evidence>
<dbReference type="InterPro" id="IPR011527">
    <property type="entry name" value="ABC1_TM_dom"/>
</dbReference>
<evidence type="ECO:0000256" key="6">
    <source>
        <dbReference type="ARBA" id="ARBA00022840"/>
    </source>
</evidence>
<dbReference type="PROSITE" id="PS00211">
    <property type="entry name" value="ABC_TRANSPORTER_1"/>
    <property type="match status" value="2"/>
</dbReference>
<dbReference type="OrthoDB" id="6500128at2759"/>
<feature type="compositionally biased region" description="Basic and acidic residues" evidence="10">
    <location>
        <begin position="1381"/>
        <end position="1390"/>
    </location>
</feature>
<feature type="compositionally biased region" description="Low complexity" evidence="10">
    <location>
        <begin position="708"/>
        <end position="720"/>
    </location>
</feature>
<dbReference type="PANTHER" id="PTHR24223">
    <property type="entry name" value="ATP-BINDING CASSETTE SUB-FAMILY C"/>
    <property type="match status" value="1"/>
</dbReference>
<dbReference type="Pfam" id="PF00664">
    <property type="entry name" value="ABC_membrane"/>
    <property type="match status" value="2"/>
</dbReference>
<evidence type="ECO:0000256" key="4">
    <source>
        <dbReference type="ARBA" id="ARBA00022692"/>
    </source>
</evidence>
<dbReference type="InterPro" id="IPR017871">
    <property type="entry name" value="ABC_transporter-like_CS"/>
</dbReference>
<dbReference type="Proteomes" id="UP001140217">
    <property type="component" value="Unassembled WGS sequence"/>
</dbReference>
<gene>
    <name evidence="14" type="ORF">H4R18_004161</name>
</gene>
<keyword evidence="15" id="KW-1185">Reference proteome</keyword>
<evidence type="ECO:0000256" key="11">
    <source>
        <dbReference type="SAM" id="Phobius"/>
    </source>
</evidence>
<feature type="region of interest" description="Disordered" evidence="10">
    <location>
        <begin position="708"/>
        <end position="748"/>
    </location>
</feature>
<dbReference type="CDD" id="cd03244">
    <property type="entry name" value="ABCC_MRP_domain2"/>
    <property type="match status" value="1"/>
</dbReference>
<evidence type="ECO:0000256" key="2">
    <source>
        <dbReference type="ARBA" id="ARBA00009726"/>
    </source>
</evidence>
<dbReference type="InterPro" id="IPR027417">
    <property type="entry name" value="P-loop_NTPase"/>
</dbReference>
<feature type="domain" description="ABC transmembrane type-1" evidence="13">
    <location>
        <begin position="71"/>
        <end position="359"/>
    </location>
</feature>
<dbReference type="FunFam" id="3.40.50.300:FF:000630">
    <property type="entry name" value="ATP-binding cassette (ABC) transporter, putative"/>
    <property type="match status" value="1"/>
</dbReference>
<evidence type="ECO:0000256" key="1">
    <source>
        <dbReference type="ARBA" id="ARBA00004141"/>
    </source>
</evidence>
<dbReference type="InterPro" id="IPR003593">
    <property type="entry name" value="AAA+_ATPase"/>
</dbReference>
<dbReference type="SUPFAM" id="SSF52540">
    <property type="entry name" value="P-loop containing nucleoside triphosphate hydrolases"/>
    <property type="match status" value="2"/>
</dbReference>
<dbReference type="EMBL" id="JANBUL010000189">
    <property type="protein sequence ID" value="KAJ2779182.1"/>
    <property type="molecule type" value="Genomic_DNA"/>
</dbReference>
<keyword evidence="5" id="KW-0547">Nucleotide-binding</keyword>
<dbReference type="GO" id="GO:0016020">
    <property type="term" value="C:membrane"/>
    <property type="evidence" value="ECO:0007669"/>
    <property type="project" value="UniProtKB-SubCell"/>
</dbReference>
<comment type="similarity">
    <text evidence="2">Belongs to the ABC transporter superfamily. ABCC family. Conjugate transporter (TC 3.A.1.208) subfamily.</text>
</comment>
<keyword evidence="6" id="KW-0067">ATP-binding</keyword>
<dbReference type="PROSITE" id="PS50893">
    <property type="entry name" value="ABC_TRANSPORTER_2"/>
    <property type="match status" value="2"/>
</dbReference>
<dbReference type="InterPro" id="IPR050173">
    <property type="entry name" value="ABC_transporter_C-like"/>
</dbReference>
<proteinExistence type="inferred from homology"/>
<feature type="compositionally biased region" description="Polar residues" evidence="10">
    <location>
        <begin position="1391"/>
        <end position="1401"/>
    </location>
</feature>
<feature type="transmembrane region" description="Helical" evidence="11">
    <location>
        <begin position="222"/>
        <end position="241"/>
    </location>
</feature>
<feature type="transmembrane region" description="Helical" evidence="11">
    <location>
        <begin position="333"/>
        <end position="355"/>
    </location>
</feature>
<feature type="transmembrane region" description="Helical" evidence="11">
    <location>
        <begin position="784"/>
        <end position="804"/>
    </location>
</feature>
<keyword evidence="4 11" id="KW-0812">Transmembrane</keyword>
<keyword evidence="3" id="KW-0813">Transport</keyword>
<comment type="caution">
    <text evidence="14">The sequence shown here is derived from an EMBL/GenBank/DDBJ whole genome shotgun (WGS) entry which is preliminary data.</text>
</comment>
<dbReference type="InterPro" id="IPR003439">
    <property type="entry name" value="ABC_transporter-like_ATP-bd"/>
</dbReference>
<evidence type="ECO:0000256" key="9">
    <source>
        <dbReference type="ARBA" id="ARBA00023180"/>
    </source>
</evidence>
<dbReference type="SMART" id="SM00382">
    <property type="entry name" value="AAA"/>
    <property type="match status" value="2"/>
</dbReference>
<dbReference type="CDD" id="cd18606">
    <property type="entry name" value="ABC_6TM_YOR1_D2_like"/>
    <property type="match status" value="1"/>
</dbReference>
<dbReference type="Pfam" id="PF00005">
    <property type="entry name" value="ABC_tran"/>
    <property type="match status" value="2"/>
</dbReference>
<feature type="domain" description="ABC transmembrane type-1" evidence="13">
    <location>
        <begin position="789"/>
        <end position="1063"/>
    </location>
</feature>
<dbReference type="CDD" id="cd03250">
    <property type="entry name" value="ABCC_MRP_domain1"/>
    <property type="match status" value="1"/>
</dbReference>
<evidence type="ECO:0000313" key="14">
    <source>
        <dbReference type="EMBL" id="KAJ2779182.1"/>
    </source>
</evidence>
<dbReference type="FunFam" id="1.20.1560.10:FF:000010">
    <property type="entry name" value="Multidrug resistance-associated ABC transporter"/>
    <property type="match status" value="1"/>
</dbReference>
<dbReference type="GO" id="GO:0140359">
    <property type="term" value="F:ABC-type transporter activity"/>
    <property type="evidence" value="ECO:0007669"/>
    <property type="project" value="InterPro"/>
</dbReference>
<feature type="transmembrane region" description="Helical" evidence="11">
    <location>
        <begin position="909"/>
        <end position="941"/>
    </location>
</feature>
<feature type="transmembrane region" description="Helical" evidence="11">
    <location>
        <begin position="116"/>
        <end position="139"/>
    </location>
</feature>
<dbReference type="PROSITE" id="PS50929">
    <property type="entry name" value="ABC_TM1F"/>
    <property type="match status" value="2"/>
</dbReference>
<feature type="transmembrane region" description="Helical" evidence="11">
    <location>
        <begin position="76"/>
        <end position="96"/>
    </location>
</feature>
<dbReference type="GO" id="GO:0016887">
    <property type="term" value="F:ATP hydrolysis activity"/>
    <property type="evidence" value="ECO:0007669"/>
    <property type="project" value="InterPro"/>
</dbReference>
<accession>A0A9W8H6I1</accession>
<evidence type="ECO:0000313" key="15">
    <source>
        <dbReference type="Proteomes" id="UP001140217"/>
    </source>
</evidence>
<evidence type="ECO:0000256" key="8">
    <source>
        <dbReference type="ARBA" id="ARBA00023136"/>
    </source>
</evidence>
<dbReference type="Gene3D" id="3.40.50.300">
    <property type="entry name" value="P-loop containing nucleotide triphosphate hydrolases"/>
    <property type="match status" value="2"/>
</dbReference>
<keyword evidence="7 11" id="KW-1133">Transmembrane helix</keyword>
<evidence type="ECO:0000256" key="5">
    <source>
        <dbReference type="ARBA" id="ARBA00022741"/>
    </source>
</evidence>
<name>A0A9W8H6I1_9FUNG</name>
<feature type="region of interest" description="Disordered" evidence="10">
    <location>
        <begin position="1"/>
        <end position="27"/>
    </location>
</feature>
<keyword evidence="9" id="KW-0325">Glycoprotein</keyword>
<feature type="region of interest" description="Disordered" evidence="10">
    <location>
        <begin position="1381"/>
        <end position="1401"/>
    </location>
</feature>
<feature type="transmembrane region" description="Helical" evidence="11">
    <location>
        <begin position="194"/>
        <end position="216"/>
    </location>
</feature>
<keyword evidence="8 11" id="KW-0472">Membrane</keyword>
<dbReference type="FunFam" id="3.40.50.300:FF:000997">
    <property type="entry name" value="Multidrug resistance-associated protein 1"/>
    <property type="match status" value="1"/>
</dbReference>
<protein>
    <submittedName>
        <fullName evidence="14">Uncharacterized protein</fullName>
    </submittedName>
</protein>